<dbReference type="PROSITE" id="PS50977">
    <property type="entry name" value="HTH_TETR_2"/>
    <property type="match status" value="1"/>
</dbReference>
<keyword evidence="2 4" id="KW-0238">DNA-binding</keyword>
<evidence type="ECO:0000259" key="5">
    <source>
        <dbReference type="PROSITE" id="PS50977"/>
    </source>
</evidence>
<keyword evidence="3" id="KW-0804">Transcription</keyword>
<dbReference type="SUPFAM" id="SSF46689">
    <property type="entry name" value="Homeodomain-like"/>
    <property type="match status" value="1"/>
</dbReference>
<evidence type="ECO:0000313" key="7">
    <source>
        <dbReference type="Proteomes" id="UP000593758"/>
    </source>
</evidence>
<evidence type="ECO:0000256" key="2">
    <source>
        <dbReference type="ARBA" id="ARBA00023125"/>
    </source>
</evidence>
<dbReference type="GO" id="GO:0003700">
    <property type="term" value="F:DNA-binding transcription factor activity"/>
    <property type="evidence" value="ECO:0007669"/>
    <property type="project" value="TreeGrafter"/>
</dbReference>
<organism evidence="6 7">
    <name type="scientific">Ruania alkalisoli</name>
    <dbReference type="NCBI Taxonomy" id="2779775"/>
    <lineage>
        <taxon>Bacteria</taxon>
        <taxon>Bacillati</taxon>
        <taxon>Actinomycetota</taxon>
        <taxon>Actinomycetes</taxon>
        <taxon>Micrococcales</taxon>
        <taxon>Ruaniaceae</taxon>
        <taxon>Ruania</taxon>
    </lineage>
</organism>
<dbReference type="InterPro" id="IPR001647">
    <property type="entry name" value="HTH_TetR"/>
</dbReference>
<evidence type="ECO:0000256" key="3">
    <source>
        <dbReference type="ARBA" id="ARBA00023163"/>
    </source>
</evidence>
<gene>
    <name evidence="6" type="ORF">IM660_03110</name>
</gene>
<evidence type="ECO:0000313" key="6">
    <source>
        <dbReference type="EMBL" id="QOR71306.1"/>
    </source>
</evidence>
<protein>
    <submittedName>
        <fullName evidence="6">TetR/AcrR family transcriptional regulator</fullName>
    </submittedName>
</protein>
<dbReference type="Gene3D" id="1.10.357.10">
    <property type="entry name" value="Tetracycline Repressor, domain 2"/>
    <property type="match status" value="1"/>
</dbReference>
<feature type="DNA-binding region" description="H-T-H motif" evidence="4">
    <location>
        <begin position="38"/>
        <end position="57"/>
    </location>
</feature>
<dbReference type="AlphaFoldDB" id="A0A7M1SUP4"/>
<keyword evidence="1" id="KW-0805">Transcription regulation</keyword>
<dbReference type="EMBL" id="CP063169">
    <property type="protein sequence ID" value="QOR71306.1"/>
    <property type="molecule type" value="Genomic_DNA"/>
</dbReference>
<dbReference type="PRINTS" id="PR00455">
    <property type="entry name" value="HTHTETR"/>
</dbReference>
<dbReference type="RefSeq" id="WP_193497970.1">
    <property type="nucleotide sequence ID" value="NZ_CP063169.1"/>
</dbReference>
<dbReference type="Pfam" id="PF00440">
    <property type="entry name" value="TetR_N"/>
    <property type="match status" value="1"/>
</dbReference>
<sequence>MSELPDPLSRRDRQQQTREALIFAARSVFAEDGYHAASLDRIAREAGFSKGAVYSNFDGKSALFLAVMDRNLELAEADRTDPFEQTTNPASTGHDVAEREGYPPAATQGFALATLEFIASAARDETIAPQLHQRLVAVLDYYNAIAQKARAEHETLAVSDVGKLLAALDQGAGLIQLAGDVAPDPELFNVGMRRLLDPARSVTEKESNT</sequence>
<proteinExistence type="predicted"/>
<name>A0A7M1SUP4_9MICO</name>
<evidence type="ECO:0000256" key="1">
    <source>
        <dbReference type="ARBA" id="ARBA00023015"/>
    </source>
</evidence>
<dbReference type="PANTHER" id="PTHR30055:SF234">
    <property type="entry name" value="HTH-TYPE TRANSCRIPTIONAL REGULATOR BETI"/>
    <property type="match status" value="1"/>
</dbReference>
<dbReference type="Proteomes" id="UP000593758">
    <property type="component" value="Chromosome"/>
</dbReference>
<evidence type="ECO:0000256" key="4">
    <source>
        <dbReference type="PROSITE-ProRule" id="PRU00335"/>
    </source>
</evidence>
<keyword evidence="7" id="KW-1185">Reference proteome</keyword>
<accession>A0A7M1SUP4</accession>
<dbReference type="KEGG" id="halt:IM660_03110"/>
<reference evidence="6 7" key="1">
    <citation type="submission" date="2020-10" db="EMBL/GenBank/DDBJ databases">
        <title>Haloactinobacterium sp. RN3S43, a bacterium isolated from saline soil.</title>
        <authorList>
            <person name="Sun J.-Q."/>
        </authorList>
    </citation>
    <scope>NUCLEOTIDE SEQUENCE [LARGE SCALE GENOMIC DNA]</scope>
    <source>
        <strain evidence="6 7">RN3S43</strain>
    </source>
</reference>
<dbReference type="InterPro" id="IPR050109">
    <property type="entry name" value="HTH-type_TetR-like_transc_reg"/>
</dbReference>
<dbReference type="PANTHER" id="PTHR30055">
    <property type="entry name" value="HTH-TYPE TRANSCRIPTIONAL REGULATOR RUTR"/>
    <property type="match status" value="1"/>
</dbReference>
<dbReference type="InterPro" id="IPR009057">
    <property type="entry name" value="Homeodomain-like_sf"/>
</dbReference>
<feature type="domain" description="HTH tetR-type" evidence="5">
    <location>
        <begin position="15"/>
        <end position="75"/>
    </location>
</feature>
<dbReference type="GO" id="GO:0000976">
    <property type="term" value="F:transcription cis-regulatory region binding"/>
    <property type="evidence" value="ECO:0007669"/>
    <property type="project" value="TreeGrafter"/>
</dbReference>